<dbReference type="Pfam" id="PF05686">
    <property type="entry name" value="Glyco_transf_90"/>
    <property type="match status" value="1"/>
</dbReference>
<comment type="function">
    <text evidence="6">Protein O-glucosyltransferase. Catalyzes the reaction that attaches glucose through an O-glycosidic linkage to a conserved serine residue found in the consensus sequence C-X-S-X-[PA]-C in epidermal growth factor-like repeats. Regulates Notch signaling by glucosylating Notch in the ER, glucosylation is required for the correct folding and cleavage of Notch.</text>
</comment>
<dbReference type="EMBL" id="JARGDH010000005">
    <property type="protein sequence ID" value="KAL0267206.1"/>
    <property type="molecule type" value="Genomic_DNA"/>
</dbReference>
<evidence type="ECO:0000259" key="8">
    <source>
        <dbReference type="SMART" id="SM00672"/>
    </source>
</evidence>
<evidence type="ECO:0000256" key="3">
    <source>
        <dbReference type="ARBA" id="ARBA00010118"/>
    </source>
</evidence>
<name>A0AAW2HCD4_9NEOP</name>
<dbReference type="InterPro" id="IPR051091">
    <property type="entry name" value="O-Glucosyltr/Glycosyltrsf_90"/>
</dbReference>
<gene>
    <name evidence="9" type="ORF">PYX00_009548</name>
</gene>
<feature type="domain" description="Glycosyl transferase CAP10" evidence="8">
    <location>
        <begin position="143"/>
        <end position="396"/>
    </location>
</feature>
<comment type="pathway">
    <text evidence="2">Protein modification; protein glycosylation.</text>
</comment>
<proteinExistence type="inferred from homology"/>
<organism evidence="9">
    <name type="scientific">Menopon gallinae</name>
    <name type="common">poultry shaft louse</name>
    <dbReference type="NCBI Taxonomy" id="328185"/>
    <lineage>
        <taxon>Eukaryota</taxon>
        <taxon>Metazoa</taxon>
        <taxon>Ecdysozoa</taxon>
        <taxon>Arthropoda</taxon>
        <taxon>Hexapoda</taxon>
        <taxon>Insecta</taxon>
        <taxon>Pterygota</taxon>
        <taxon>Neoptera</taxon>
        <taxon>Paraneoptera</taxon>
        <taxon>Psocodea</taxon>
        <taxon>Troctomorpha</taxon>
        <taxon>Phthiraptera</taxon>
        <taxon>Amblycera</taxon>
        <taxon>Menoponidae</taxon>
        <taxon>Menopon</taxon>
    </lineage>
</organism>
<dbReference type="PANTHER" id="PTHR12203:SF35">
    <property type="entry name" value="PROTEIN O-GLUCOSYLTRANSFERASE 1"/>
    <property type="match status" value="1"/>
</dbReference>
<accession>A0AAW2HCD4</accession>
<feature type="signal peptide" evidence="7">
    <location>
        <begin position="1"/>
        <end position="26"/>
    </location>
</feature>
<dbReference type="GO" id="GO:0045747">
    <property type="term" value="P:positive regulation of Notch signaling pathway"/>
    <property type="evidence" value="ECO:0007669"/>
    <property type="project" value="TreeGrafter"/>
</dbReference>
<evidence type="ECO:0000256" key="4">
    <source>
        <dbReference type="ARBA" id="ARBA00022676"/>
    </source>
</evidence>
<evidence type="ECO:0000256" key="1">
    <source>
        <dbReference type="ARBA" id="ARBA00004319"/>
    </source>
</evidence>
<dbReference type="AlphaFoldDB" id="A0AAW2HCD4"/>
<evidence type="ECO:0000313" key="9">
    <source>
        <dbReference type="EMBL" id="KAL0267206.1"/>
    </source>
</evidence>
<dbReference type="GO" id="GO:0006493">
    <property type="term" value="P:protein O-linked glycosylation"/>
    <property type="evidence" value="ECO:0007669"/>
    <property type="project" value="TreeGrafter"/>
</dbReference>
<dbReference type="GO" id="GO:0035251">
    <property type="term" value="F:UDP-glucosyltransferase activity"/>
    <property type="evidence" value="ECO:0007669"/>
    <property type="project" value="TreeGrafter"/>
</dbReference>
<keyword evidence="5" id="KW-0808">Transferase</keyword>
<comment type="subcellular location">
    <subcellularLocation>
        <location evidence="1">Endoplasmic reticulum lumen</location>
    </subcellularLocation>
</comment>
<evidence type="ECO:0000256" key="7">
    <source>
        <dbReference type="SAM" id="SignalP"/>
    </source>
</evidence>
<keyword evidence="7" id="KW-0732">Signal</keyword>
<protein>
    <recommendedName>
        <fullName evidence="8">Glycosyl transferase CAP10 domain-containing protein</fullName>
    </recommendedName>
</protein>
<feature type="chain" id="PRO_5043878724" description="Glycosyl transferase CAP10 domain-containing protein" evidence="7">
    <location>
        <begin position="27"/>
        <end position="407"/>
    </location>
</feature>
<keyword evidence="4" id="KW-0328">Glycosyltransferase</keyword>
<evidence type="ECO:0000256" key="6">
    <source>
        <dbReference type="ARBA" id="ARBA00045690"/>
    </source>
</evidence>
<evidence type="ECO:0000256" key="2">
    <source>
        <dbReference type="ARBA" id="ARBA00004922"/>
    </source>
</evidence>
<comment type="caution">
    <text evidence="9">The sequence shown here is derived from an EMBL/GenBank/DDBJ whole genome shotgun (WGS) entry which is preliminary data.</text>
</comment>
<comment type="similarity">
    <text evidence="3">Belongs to the glycosyltransferase 90 family.</text>
</comment>
<dbReference type="SMART" id="SM00672">
    <property type="entry name" value="CAP10"/>
    <property type="match status" value="1"/>
</dbReference>
<dbReference type="GO" id="GO:0035252">
    <property type="term" value="F:UDP-xylosyltransferase activity"/>
    <property type="evidence" value="ECO:0007669"/>
    <property type="project" value="TreeGrafter"/>
</dbReference>
<dbReference type="InterPro" id="IPR006598">
    <property type="entry name" value="CAP10"/>
</dbReference>
<dbReference type="GO" id="GO:0005788">
    <property type="term" value="C:endoplasmic reticulum lumen"/>
    <property type="evidence" value="ECO:0007669"/>
    <property type="project" value="UniProtKB-SubCell"/>
</dbReference>
<dbReference type="PANTHER" id="PTHR12203">
    <property type="entry name" value="KDEL LYS-ASP-GLU-LEU CONTAINING - RELATED"/>
    <property type="match status" value="1"/>
</dbReference>
<reference evidence="9" key="1">
    <citation type="journal article" date="2024" name="Gigascience">
        <title>Chromosome-level genome of the poultry shaft louse Menopon gallinae provides insight into the host-switching and adaptive evolution of parasitic lice.</title>
        <authorList>
            <person name="Xu Y."/>
            <person name="Ma L."/>
            <person name="Liu S."/>
            <person name="Liang Y."/>
            <person name="Liu Q."/>
            <person name="He Z."/>
            <person name="Tian L."/>
            <person name="Duan Y."/>
            <person name="Cai W."/>
            <person name="Li H."/>
            <person name="Song F."/>
        </authorList>
    </citation>
    <scope>NUCLEOTIDE SEQUENCE</scope>
    <source>
        <strain evidence="9">Cailab_2023a</strain>
    </source>
</reference>
<evidence type="ECO:0000256" key="5">
    <source>
        <dbReference type="ARBA" id="ARBA00022679"/>
    </source>
</evidence>
<sequence length="407" mass="48178">MMFFSYRISIYLLIYVLLFREGNVQCSKECSSGDGSCSSGREKRTSSLLSEIRKEYNRMIENIKVAVSSYQEPNGTSCDYYMRTMKKDLGPFEKGINKDMVDSVRWKGIKYLIYDQKLYRDKECMFPSRCSGIEHFMLQLLPNLQNMELIINVRDWPQINRHFQMFGPVFSFSKTADYLDIMYPAWSFWEGGPVITIYPTGIGRWDLHRKSLLEEGKTWPWEKKKSMGFFRGSRTSEKRDTIVLLSRKRPDLVEANYTKNQAWKSSEDTLGAEPASIVSMEYHCQYKYLFNFRGVAASFRFKHLFLCGSLVIHVGDEWIEFFYPAMKPWVHYIPLPEKFTEHDVTTLIDFLRDNDALAREIAERGQKFVSEHLRMKEVKCYWRRLLKRYGKLIKYPIEFDNSLIRIN</sequence>